<organism evidence="4 5">
    <name type="scientific">Sphaerulina musiva (strain SO2202)</name>
    <name type="common">Poplar stem canker fungus</name>
    <name type="synonym">Septoria musiva</name>
    <dbReference type="NCBI Taxonomy" id="692275"/>
    <lineage>
        <taxon>Eukaryota</taxon>
        <taxon>Fungi</taxon>
        <taxon>Dikarya</taxon>
        <taxon>Ascomycota</taxon>
        <taxon>Pezizomycotina</taxon>
        <taxon>Dothideomycetes</taxon>
        <taxon>Dothideomycetidae</taxon>
        <taxon>Mycosphaerellales</taxon>
        <taxon>Mycosphaerellaceae</taxon>
        <taxon>Sphaerulina</taxon>
    </lineage>
</organism>
<evidence type="ECO:0000256" key="1">
    <source>
        <dbReference type="ARBA" id="ARBA00022993"/>
    </source>
</evidence>
<evidence type="ECO:0000256" key="2">
    <source>
        <dbReference type="ARBA" id="ARBA00038350"/>
    </source>
</evidence>
<dbReference type="GeneID" id="27905498"/>
<comment type="similarity">
    <text evidence="2">Belongs to the HFCD (homooligomeric flavin containing Cys decarboxylase) superfamily.</text>
</comment>
<evidence type="ECO:0000313" key="5">
    <source>
        <dbReference type="Proteomes" id="UP000016931"/>
    </source>
</evidence>
<sequence>PPIPPILTSSHHHHDKTHHLLLAATGSVATIKLPQIILSLSHHTNLSIRLILTKSSIEFLRGQASEQPTLAQIFEFPNVEAIYVDEDEWRRPWTRGASILHIELRKWADLMVIAPLSANALAKVALGMSDNLVYSVVRAWDTTGLIDEARPGVRKKGIIVAPAMNTAMWNHPVTKRHLDVLEGEWNVANGGWMEVLGPIDKGLACGDKGGGGMREWKEIVEVIEKRMGLS</sequence>
<dbReference type="STRING" id="692275.M3CXX1"/>
<dbReference type="Pfam" id="PF02441">
    <property type="entry name" value="Flavoprotein"/>
    <property type="match status" value="1"/>
</dbReference>
<dbReference type="EMBL" id="KB456271">
    <property type="protein sequence ID" value="EMF08526.1"/>
    <property type="molecule type" value="Genomic_DNA"/>
</dbReference>
<dbReference type="GO" id="GO:0015937">
    <property type="term" value="P:coenzyme A biosynthetic process"/>
    <property type="evidence" value="ECO:0007669"/>
    <property type="project" value="UniProtKB-KW"/>
</dbReference>
<feature type="non-terminal residue" evidence="4">
    <location>
        <position position="1"/>
    </location>
</feature>
<dbReference type="eggNOG" id="KOG0672">
    <property type="taxonomic scope" value="Eukaryota"/>
</dbReference>
<proteinExistence type="inferred from homology"/>
<keyword evidence="5" id="KW-1185">Reference proteome</keyword>
<dbReference type="Proteomes" id="UP000016931">
    <property type="component" value="Unassembled WGS sequence"/>
</dbReference>
<dbReference type="SUPFAM" id="SSF52507">
    <property type="entry name" value="Homo-oligomeric flavin-containing Cys decarboxylases, HFCD"/>
    <property type="match status" value="1"/>
</dbReference>
<dbReference type="HOGENOM" id="CLU_033319_3_0_1"/>
<name>M3CXX1_SPHMS</name>
<dbReference type="AlphaFoldDB" id="M3CXX1"/>
<evidence type="ECO:0000259" key="3">
    <source>
        <dbReference type="Pfam" id="PF02441"/>
    </source>
</evidence>
<dbReference type="OMA" id="KGLACGD"/>
<dbReference type="InterPro" id="IPR036551">
    <property type="entry name" value="Flavin_trans-like"/>
</dbReference>
<protein>
    <submittedName>
        <fullName evidence="4">Phosphopantothenoylcysteine decarboxylase</fullName>
    </submittedName>
</protein>
<dbReference type="Gene3D" id="3.40.50.1950">
    <property type="entry name" value="Flavin prenyltransferase-like"/>
    <property type="match status" value="1"/>
</dbReference>
<keyword evidence="1" id="KW-0173">Coenzyme A biosynthesis</keyword>
<dbReference type="GO" id="GO:0010181">
    <property type="term" value="F:FMN binding"/>
    <property type="evidence" value="ECO:0007669"/>
    <property type="project" value="TreeGrafter"/>
</dbReference>
<gene>
    <name evidence="4" type="ORF">SEPMUDRAFT_22774</name>
</gene>
<dbReference type="OrthoDB" id="1532798at2759"/>
<dbReference type="PANTHER" id="PTHR14359">
    <property type="entry name" value="HOMO-OLIGOMERIC FLAVIN CONTAINING CYS DECARBOXYLASE FAMILY"/>
    <property type="match status" value="1"/>
</dbReference>
<dbReference type="InterPro" id="IPR003382">
    <property type="entry name" value="Flavoprotein"/>
</dbReference>
<dbReference type="PANTHER" id="PTHR14359:SF6">
    <property type="entry name" value="PHOSPHOPANTOTHENOYLCYSTEINE DECARBOXYLASE"/>
    <property type="match status" value="1"/>
</dbReference>
<dbReference type="GO" id="GO:0071513">
    <property type="term" value="C:phosphopantothenoylcysteine decarboxylase complex"/>
    <property type="evidence" value="ECO:0007669"/>
    <property type="project" value="TreeGrafter"/>
</dbReference>
<feature type="domain" description="Flavoprotein" evidence="3">
    <location>
        <begin position="19"/>
        <end position="225"/>
    </location>
</feature>
<dbReference type="RefSeq" id="XP_016756647.1">
    <property type="nucleotide sequence ID" value="XM_016908361.1"/>
</dbReference>
<dbReference type="GO" id="GO:0004633">
    <property type="term" value="F:phosphopantothenoylcysteine decarboxylase activity"/>
    <property type="evidence" value="ECO:0007669"/>
    <property type="project" value="TreeGrafter"/>
</dbReference>
<evidence type="ECO:0000313" key="4">
    <source>
        <dbReference type="EMBL" id="EMF08526.1"/>
    </source>
</evidence>
<reference evidence="4 5" key="1">
    <citation type="journal article" date="2012" name="PLoS Pathog.">
        <title>Diverse lifestyles and strategies of plant pathogenesis encoded in the genomes of eighteen Dothideomycetes fungi.</title>
        <authorList>
            <person name="Ohm R.A."/>
            <person name="Feau N."/>
            <person name="Henrissat B."/>
            <person name="Schoch C.L."/>
            <person name="Horwitz B.A."/>
            <person name="Barry K.W."/>
            <person name="Condon B.J."/>
            <person name="Copeland A.C."/>
            <person name="Dhillon B."/>
            <person name="Glaser F."/>
            <person name="Hesse C.N."/>
            <person name="Kosti I."/>
            <person name="LaButti K."/>
            <person name="Lindquist E.A."/>
            <person name="Lucas S."/>
            <person name="Salamov A.A."/>
            <person name="Bradshaw R.E."/>
            <person name="Ciuffetti L."/>
            <person name="Hamelin R.C."/>
            <person name="Kema G.H.J."/>
            <person name="Lawrence C."/>
            <person name="Scott J.A."/>
            <person name="Spatafora J.W."/>
            <person name="Turgeon B.G."/>
            <person name="de Wit P.J.G.M."/>
            <person name="Zhong S."/>
            <person name="Goodwin S.B."/>
            <person name="Grigoriev I.V."/>
        </authorList>
    </citation>
    <scope>NUCLEOTIDE SEQUENCE [LARGE SCALE GENOMIC DNA]</scope>
    <source>
        <strain evidence="4 5">SO2202</strain>
    </source>
</reference>
<accession>M3CXX1</accession>
<feature type="non-terminal residue" evidence="4">
    <location>
        <position position="230"/>
    </location>
</feature>